<evidence type="ECO:0000313" key="1">
    <source>
        <dbReference type="EMBL" id="VFK01586.1"/>
    </source>
</evidence>
<proteinExistence type="predicted"/>
<dbReference type="AlphaFoldDB" id="A0A450VJG9"/>
<name>A0A450VJG9_9GAMM</name>
<sequence>MGLHSKVGNRLKYPSQRQLFDLFDLNPMKEDKDLFLSSVLVVCP</sequence>
<reference evidence="2" key="1">
    <citation type="submission" date="2019-02" db="EMBL/GenBank/DDBJ databases">
        <authorList>
            <person name="Gruber-Vodicka R. H."/>
            <person name="Seah K. B. B."/>
        </authorList>
    </citation>
    <scope>NUCLEOTIDE SEQUENCE</scope>
    <source>
        <strain evidence="2">BECK_SA2B12</strain>
        <strain evidence="1">BECK_SA2B20</strain>
    </source>
</reference>
<dbReference type="EMBL" id="CAADFJ010000223">
    <property type="protein sequence ID" value="VFK04952.1"/>
    <property type="molecule type" value="Genomic_DNA"/>
</dbReference>
<dbReference type="EMBL" id="CAADFI010000238">
    <property type="protein sequence ID" value="VFK01586.1"/>
    <property type="molecule type" value="Genomic_DNA"/>
</dbReference>
<protein>
    <submittedName>
        <fullName evidence="2">Uncharacterized protein</fullName>
    </submittedName>
</protein>
<evidence type="ECO:0000313" key="2">
    <source>
        <dbReference type="EMBL" id="VFK04952.1"/>
    </source>
</evidence>
<accession>A0A450VJG9</accession>
<gene>
    <name evidence="1" type="ORF">BECKH772B_GA0070898_102387</name>
    <name evidence="2" type="ORF">BECKH772C_GA0070978_102237</name>
</gene>
<organism evidence="2">
    <name type="scientific">Candidatus Kentrum eta</name>
    <dbReference type="NCBI Taxonomy" id="2126337"/>
    <lineage>
        <taxon>Bacteria</taxon>
        <taxon>Pseudomonadati</taxon>
        <taxon>Pseudomonadota</taxon>
        <taxon>Gammaproteobacteria</taxon>
        <taxon>Candidatus Kentrum</taxon>
    </lineage>
</organism>